<dbReference type="GO" id="GO:0046872">
    <property type="term" value="F:metal ion binding"/>
    <property type="evidence" value="ECO:0007669"/>
    <property type="project" value="UniProtKB-KW"/>
</dbReference>
<comment type="caution">
    <text evidence="9">The sequence shown here is derived from an EMBL/GenBank/DDBJ whole genome shotgun (WGS) entry which is preliminary data.</text>
</comment>
<name>A0A7C4VB24_9DEIN</name>
<dbReference type="PROSITE" id="PS51007">
    <property type="entry name" value="CYTC"/>
    <property type="match status" value="1"/>
</dbReference>
<keyword evidence="2 6" id="KW-0349">Heme</keyword>
<evidence type="ECO:0000256" key="6">
    <source>
        <dbReference type="PROSITE-ProRule" id="PRU00433"/>
    </source>
</evidence>
<accession>A0A7C4VB24</accession>
<evidence type="ECO:0000256" key="5">
    <source>
        <dbReference type="ARBA" id="ARBA00023004"/>
    </source>
</evidence>
<evidence type="ECO:0000256" key="2">
    <source>
        <dbReference type="ARBA" id="ARBA00022617"/>
    </source>
</evidence>
<dbReference type="InterPro" id="IPR036909">
    <property type="entry name" value="Cyt_c-like_dom_sf"/>
</dbReference>
<dbReference type="Pfam" id="PF14559">
    <property type="entry name" value="TPR_19"/>
    <property type="match status" value="1"/>
</dbReference>
<dbReference type="AlphaFoldDB" id="A0A7C4VB24"/>
<dbReference type="EMBL" id="DRPZ01000049">
    <property type="protein sequence ID" value="HGY08766.1"/>
    <property type="molecule type" value="Genomic_DNA"/>
</dbReference>
<evidence type="ECO:0000313" key="9">
    <source>
        <dbReference type="EMBL" id="HGY08766.1"/>
    </source>
</evidence>
<dbReference type="InterPro" id="IPR009056">
    <property type="entry name" value="Cyt_c-like_dom"/>
</dbReference>
<keyword evidence="7" id="KW-0812">Transmembrane</keyword>
<keyword evidence="3 6" id="KW-0479">Metal-binding</keyword>
<dbReference type="Proteomes" id="UP000885759">
    <property type="component" value="Unassembled WGS sequence"/>
</dbReference>
<organism evidence="9">
    <name type="scientific">Oceanithermus profundus</name>
    <dbReference type="NCBI Taxonomy" id="187137"/>
    <lineage>
        <taxon>Bacteria</taxon>
        <taxon>Thermotogati</taxon>
        <taxon>Deinococcota</taxon>
        <taxon>Deinococci</taxon>
        <taxon>Thermales</taxon>
        <taxon>Thermaceae</taxon>
        <taxon>Oceanithermus</taxon>
    </lineage>
</organism>
<sequence>MLLLALVVPALVYVLRPLGREPEPFPADPRPEELKAEIAALRQEARELEGAEQKRVLGRVVLLERRLAELGGERAPAAVRRLPLAAWLAAALVLLVVGVVLVRYTLPRAPGETITTSSQIGGERGPDRAKLAKLARLKEAAERKDDVESWLAYANEAWDLADYNAAAEGYKRVLDLDGKNLTAWKRMGILFFMSGFPEDAAQVLAVVVAMDPTDTEALLFLGNAYSMLGRFEEAVGTWERYLEAGGPEPERVRSLIAQARGQLEAQEANASGRSPDGGVVYRAKCAACHGENAEGGLGPALAGNPVLRVDGALAEIVNNGTGSMPAVPLGEDELEALAAYLKGL</sequence>
<dbReference type="InterPro" id="IPR019734">
    <property type="entry name" value="TPR_rpt"/>
</dbReference>
<evidence type="ECO:0000256" key="4">
    <source>
        <dbReference type="ARBA" id="ARBA00022982"/>
    </source>
</evidence>
<dbReference type="SMART" id="SM00028">
    <property type="entry name" value="TPR"/>
    <property type="match status" value="2"/>
</dbReference>
<keyword evidence="4" id="KW-0249">Electron transport</keyword>
<dbReference type="Pfam" id="PF13442">
    <property type="entry name" value="Cytochrome_CBB3"/>
    <property type="match status" value="1"/>
</dbReference>
<dbReference type="Gene3D" id="1.25.40.10">
    <property type="entry name" value="Tetratricopeptide repeat domain"/>
    <property type="match status" value="1"/>
</dbReference>
<dbReference type="SUPFAM" id="SSF46626">
    <property type="entry name" value="Cytochrome c"/>
    <property type="match status" value="1"/>
</dbReference>
<dbReference type="InterPro" id="IPR011990">
    <property type="entry name" value="TPR-like_helical_dom_sf"/>
</dbReference>
<evidence type="ECO:0000259" key="8">
    <source>
        <dbReference type="PROSITE" id="PS51007"/>
    </source>
</evidence>
<keyword evidence="7" id="KW-0472">Membrane</keyword>
<protein>
    <submittedName>
        <fullName evidence="9">Tetratricopeptide repeat protein</fullName>
    </submittedName>
</protein>
<keyword evidence="5 6" id="KW-0408">Iron</keyword>
<dbReference type="GO" id="GO:0020037">
    <property type="term" value="F:heme binding"/>
    <property type="evidence" value="ECO:0007669"/>
    <property type="project" value="InterPro"/>
</dbReference>
<keyword evidence="1" id="KW-0813">Transport</keyword>
<feature type="domain" description="Cytochrome c" evidence="8">
    <location>
        <begin position="272"/>
        <end position="344"/>
    </location>
</feature>
<proteinExistence type="predicted"/>
<dbReference type="GO" id="GO:0009055">
    <property type="term" value="F:electron transfer activity"/>
    <property type="evidence" value="ECO:0007669"/>
    <property type="project" value="InterPro"/>
</dbReference>
<reference evidence="9" key="1">
    <citation type="journal article" date="2020" name="mSystems">
        <title>Genome- and Community-Level Interaction Insights into Carbon Utilization and Element Cycling Functions of Hydrothermarchaeota in Hydrothermal Sediment.</title>
        <authorList>
            <person name="Zhou Z."/>
            <person name="Liu Y."/>
            <person name="Xu W."/>
            <person name="Pan J."/>
            <person name="Luo Z.H."/>
            <person name="Li M."/>
        </authorList>
    </citation>
    <scope>NUCLEOTIDE SEQUENCE [LARGE SCALE GENOMIC DNA]</scope>
    <source>
        <strain evidence="9">HyVt-570</strain>
    </source>
</reference>
<feature type="transmembrane region" description="Helical" evidence="7">
    <location>
        <begin position="84"/>
        <end position="106"/>
    </location>
</feature>
<evidence type="ECO:0000256" key="1">
    <source>
        <dbReference type="ARBA" id="ARBA00022448"/>
    </source>
</evidence>
<dbReference type="PANTHER" id="PTHR37823">
    <property type="entry name" value="CYTOCHROME C-553-LIKE"/>
    <property type="match status" value="1"/>
</dbReference>
<evidence type="ECO:0000256" key="3">
    <source>
        <dbReference type="ARBA" id="ARBA00022723"/>
    </source>
</evidence>
<keyword evidence="7" id="KW-1133">Transmembrane helix</keyword>
<dbReference type="Gene3D" id="1.10.760.10">
    <property type="entry name" value="Cytochrome c-like domain"/>
    <property type="match status" value="1"/>
</dbReference>
<evidence type="ECO:0000256" key="7">
    <source>
        <dbReference type="SAM" id="Phobius"/>
    </source>
</evidence>
<gene>
    <name evidence="9" type="ORF">ENK37_01745</name>
</gene>
<dbReference type="InterPro" id="IPR051811">
    <property type="entry name" value="Cytochrome_c550/c551-like"/>
</dbReference>
<dbReference type="SUPFAM" id="SSF48452">
    <property type="entry name" value="TPR-like"/>
    <property type="match status" value="1"/>
</dbReference>